<keyword evidence="8" id="KW-0597">Phosphoprotein</keyword>
<dbReference type="Gene3D" id="3.40.50.261">
    <property type="entry name" value="Succinyl-CoA synthetase domains"/>
    <property type="match status" value="2"/>
</dbReference>
<dbReference type="GO" id="GO:0006085">
    <property type="term" value="P:acetyl-CoA biosynthetic process"/>
    <property type="evidence" value="ECO:0007669"/>
    <property type="project" value="InterPro"/>
</dbReference>
<dbReference type="InterPro" id="IPR016102">
    <property type="entry name" value="Succinyl-CoA_synth-like"/>
</dbReference>
<dbReference type="InterPro" id="IPR033847">
    <property type="entry name" value="Citrt_syn/SCS-alpha_CS"/>
</dbReference>
<dbReference type="SUPFAM" id="SSF52210">
    <property type="entry name" value="Succinyl-CoA synthetase domains"/>
    <property type="match status" value="1"/>
</dbReference>
<evidence type="ECO:0000256" key="7">
    <source>
        <dbReference type="ARBA" id="ARBA00022516"/>
    </source>
</evidence>
<dbReference type="InterPro" id="IPR016142">
    <property type="entry name" value="Citrate_synth-like_lrg_a-sub"/>
</dbReference>
<dbReference type="SUPFAM" id="SSF51735">
    <property type="entry name" value="NAD(P)-binding Rossmann-fold domains"/>
    <property type="match status" value="1"/>
</dbReference>
<evidence type="ECO:0000256" key="2">
    <source>
        <dbReference type="ARBA" id="ARBA00004514"/>
    </source>
</evidence>
<dbReference type="InterPro" id="IPR002020">
    <property type="entry name" value="Citrate_synthase"/>
</dbReference>
<evidence type="ECO:0000256" key="9">
    <source>
        <dbReference type="ARBA" id="ARBA00022679"/>
    </source>
</evidence>
<evidence type="ECO:0000259" key="19">
    <source>
        <dbReference type="Pfam" id="PF00549"/>
    </source>
</evidence>
<evidence type="ECO:0000256" key="17">
    <source>
        <dbReference type="PIRNR" id="PIRNR036511"/>
    </source>
</evidence>
<evidence type="ECO:0000256" key="18">
    <source>
        <dbReference type="PIRSR" id="PIRSR036511-1"/>
    </source>
</evidence>
<comment type="similarity">
    <text evidence="3 17">In the C-terminal section; belongs to the succinate/malate CoA ligase alpha subunit family.</text>
</comment>
<dbReference type="PIRSF" id="PIRSF036511">
    <property type="entry name" value="ATP_citrt_syn"/>
    <property type="match status" value="1"/>
</dbReference>
<keyword evidence="23" id="KW-1185">Reference proteome</keyword>
<dbReference type="InterPro" id="IPR056749">
    <property type="entry name" value="Citrate_synth_N"/>
</dbReference>
<dbReference type="GO" id="GO:0005829">
    <property type="term" value="C:cytosol"/>
    <property type="evidence" value="ECO:0007669"/>
    <property type="project" value="UniProtKB-SubCell"/>
</dbReference>
<dbReference type="EC" id="2.3.3.8" evidence="17"/>
<dbReference type="Gene3D" id="1.10.580.10">
    <property type="entry name" value="Citrate Synthase, domain 1"/>
    <property type="match status" value="1"/>
</dbReference>
<dbReference type="FunFam" id="3.40.50.261:FF:000003">
    <property type="entry name" value="ATP-citrate synthase subunit"/>
    <property type="match status" value="1"/>
</dbReference>
<name>A0A4S2ME99_OPIFE</name>
<evidence type="ECO:0000256" key="1">
    <source>
        <dbReference type="ARBA" id="ARBA00001946"/>
    </source>
</evidence>
<dbReference type="GO" id="GO:0046872">
    <property type="term" value="F:metal ion binding"/>
    <property type="evidence" value="ECO:0007669"/>
    <property type="project" value="UniProtKB-UniRule"/>
</dbReference>
<comment type="caution">
    <text evidence="22">The sequence shown here is derived from an EMBL/GenBank/DDBJ whole genome shotgun (WGS) entry which is preliminary data.</text>
</comment>
<evidence type="ECO:0000256" key="5">
    <source>
        <dbReference type="ARBA" id="ARBA00022490"/>
    </source>
</evidence>
<protein>
    <recommendedName>
        <fullName evidence="17">ATP-citrate synthase</fullName>
        <ecNumber evidence="17">2.3.3.8</ecNumber>
    </recommendedName>
    <alternativeName>
        <fullName evidence="17">ATP-citrate (pro-S-)-lyase</fullName>
    </alternativeName>
    <alternativeName>
        <fullName evidence="17">Citrate cleavage enzyme</fullName>
    </alternativeName>
</protein>
<comment type="catalytic activity">
    <reaction evidence="17">
        <text>oxaloacetate + acetyl-CoA + ADP + phosphate = citrate + ATP + CoA</text>
        <dbReference type="Rhea" id="RHEA:21160"/>
        <dbReference type="ChEBI" id="CHEBI:16452"/>
        <dbReference type="ChEBI" id="CHEBI:16947"/>
        <dbReference type="ChEBI" id="CHEBI:30616"/>
        <dbReference type="ChEBI" id="CHEBI:43474"/>
        <dbReference type="ChEBI" id="CHEBI:57287"/>
        <dbReference type="ChEBI" id="CHEBI:57288"/>
        <dbReference type="ChEBI" id="CHEBI:456216"/>
        <dbReference type="EC" id="2.3.3.8"/>
    </reaction>
</comment>
<gene>
    <name evidence="22" type="ORF">CRM22_000671</name>
</gene>
<dbReference type="PANTHER" id="PTHR23118:SF42">
    <property type="entry name" value="ATP-CITRATE SYNTHASE"/>
    <property type="match status" value="1"/>
</dbReference>
<feature type="domain" description="ATP-citrate synthase citrate-binding" evidence="20">
    <location>
        <begin position="271"/>
        <end position="456"/>
    </location>
</feature>
<evidence type="ECO:0000259" key="21">
    <source>
        <dbReference type="Pfam" id="PF24948"/>
    </source>
</evidence>
<dbReference type="Gene3D" id="3.40.50.720">
    <property type="entry name" value="NAD(P)-binding Rossmann-like Domain"/>
    <property type="match status" value="1"/>
</dbReference>
<dbReference type="GO" id="GO:0006101">
    <property type="term" value="P:citrate metabolic process"/>
    <property type="evidence" value="ECO:0007669"/>
    <property type="project" value="InterPro"/>
</dbReference>
<dbReference type="Pfam" id="PF16114">
    <property type="entry name" value="Citrate_bind"/>
    <property type="match status" value="1"/>
</dbReference>
<keyword evidence="12 17" id="KW-0067">ATP-binding</keyword>
<evidence type="ECO:0000256" key="10">
    <source>
        <dbReference type="ARBA" id="ARBA00022723"/>
    </source>
</evidence>
<dbReference type="InterPro" id="IPR036291">
    <property type="entry name" value="NAD(P)-bd_dom_sf"/>
</dbReference>
<evidence type="ECO:0000256" key="11">
    <source>
        <dbReference type="ARBA" id="ARBA00022741"/>
    </source>
</evidence>
<organism evidence="22 23">
    <name type="scientific">Opisthorchis felineus</name>
    <dbReference type="NCBI Taxonomy" id="147828"/>
    <lineage>
        <taxon>Eukaryota</taxon>
        <taxon>Metazoa</taxon>
        <taxon>Spiralia</taxon>
        <taxon>Lophotrochozoa</taxon>
        <taxon>Platyhelminthes</taxon>
        <taxon>Trematoda</taxon>
        <taxon>Digenea</taxon>
        <taxon>Opisthorchiida</taxon>
        <taxon>Opisthorchiata</taxon>
        <taxon>Opisthorchiidae</taxon>
        <taxon>Opisthorchis</taxon>
    </lineage>
</organism>
<comment type="subcellular location">
    <subcellularLocation>
        <location evidence="2">Cytoplasm</location>
        <location evidence="2">Cytosol</location>
    </subcellularLocation>
</comment>
<feature type="domain" description="ATP-citrate synthase/succinyl-CoA ligase C-terminal" evidence="19">
    <location>
        <begin position="693"/>
        <end position="820"/>
    </location>
</feature>
<dbReference type="InterPro" id="IPR014608">
    <property type="entry name" value="ATP-citrate_synthase"/>
</dbReference>
<dbReference type="InterPro" id="IPR005811">
    <property type="entry name" value="SUCC_ACL_C"/>
</dbReference>
<keyword evidence="6" id="KW-1017">Isopeptide bond</keyword>
<evidence type="ECO:0000313" key="22">
    <source>
        <dbReference type="EMBL" id="TGZ74923.1"/>
    </source>
</evidence>
<keyword evidence="11 17" id="KW-0547">Nucleotide-binding</keyword>
<evidence type="ECO:0000313" key="23">
    <source>
        <dbReference type="Proteomes" id="UP000308267"/>
    </source>
</evidence>
<dbReference type="InterPro" id="IPR032263">
    <property type="entry name" value="Citrate-bd"/>
</dbReference>
<evidence type="ECO:0000256" key="16">
    <source>
        <dbReference type="ARBA" id="ARBA00023098"/>
    </source>
</evidence>
<accession>A0A4S2ME99</accession>
<dbReference type="PROSITE" id="PS01216">
    <property type="entry name" value="SUCCINYL_COA_LIG_1"/>
    <property type="match status" value="1"/>
</dbReference>
<dbReference type="Gene3D" id="1.10.230.10">
    <property type="entry name" value="Cytochrome P450-Terp, domain 2"/>
    <property type="match status" value="1"/>
</dbReference>
<evidence type="ECO:0000259" key="20">
    <source>
        <dbReference type="Pfam" id="PF16114"/>
    </source>
</evidence>
<evidence type="ECO:0000256" key="8">
    <source>
        <dbReference type="ARBA" id="ARBA00022553"/>
    </source>
</evidence>
<keyword evidence="16 17" id="KW-0443">Lipid metabolism</keyword>
<dbReference type="InterPro" id="IPR016143">
    <property type="entry name" value="Citrate_synth-like_sm_a-sub"/>
</dbReference>
<dbReference type="GO" id="GO:0005524">
    <property type="term" value="F:ATP binding"/>
    <property type="evidence" value="ECO:0007669"/>
    <property type="project" value="UniProtKB-UniRule"/>
</dbReference>
<dbReference type="EMBL" id="SJOL01001349">
    <property type="protein sequence ID" value="TGZ74923.1"/>
    <property type="molecule type" value="Genomic_DNA"/>
</dbReference>
<sequence length="1145" mass="124256">MSSKSIHESLAKAILYNSLSESTISRNPLRVVTDTSILDADAFQELSALPLVAKPDVLLKRRGKLGLVLAGESLEETKAWLKARVGTSFQVGRVTGTLSRFLVEPFVPHEQSEEYYICLYTERESNVILFHHEGGVNVGAVDEKAKRFEIPVSTMLSKEAASQPVCTPDELLESSLFSDVEDMQKRRILAEFVVDLHRVFDKLHFTFLEINPLVVCGWTPCGGTKSDSLFVHILDVAAKLDQCAEFLFSANSLWSPQGQSLEFPFPFGRIQTPEEAHIAELDARTGASMKLSVLNPNGRIWTMSAGGGASVIYADTVCALAEQVKQEQGKGNGASDLANYGEYSGAPSEGQTYEYAKTILALMTRGNPHPNGKILLIGGGIANFTNVAATFKGIMRALMEFKSELQRHTVRIFVRRAGPNYQEGLRIMRELGLTLGIPIHVFGPETHMTAIVSMAFGLRSIVSSKFDQKTGTEALMSATTGNCDTTLNETVEHTVSNGFGARTHQLFHSHSRCIVWGLQVKAVQSMLDFDYASHREAPSVAALVYPFSDPHNVKVYWGSSEIFLPVYKTLNEASTSSPDAEILINFGSLRVAYDVTMEAISLDPVGPTNNQNGSCNGLSNESQFKCIAIIAEGIPEQMTRRLICRAKQRNVLIIGPATVGGVKAGCFKIGNTGGMVDNILSTQLYRPGSVAYVSRSGGMSNELNNIISKNSDGVEEGVAIGGDRYPGSTFLDHVLRFEANPQVAMIVLLGEVGGIEEYAIAEAVKSGRIRKPVVAWCIGTCAQLLAGSAESIQFGHAGACANSIRETATAKNAALSAAGVHVPSSFDNLDAVIRQVFDSLVQSGKWVPKPDTKPRPVPLDYSWAKELGLIRRPAAFTSTICDDRGSELLFAGIPISQVITEDLGIGGVLGLLWFKRRLPSYMAKFLELCLVITADHGPAVSGALNTIVTARAGKDLLSCLTAGLLTIGDRFGGALDGAARQFAAAFDAGLSPAEFVASERKASRLIMGIGHRVKSITNPDMRVHLLSDFVHQHFPATPLVDYAFAVEKVTTSKRPNLILNVDGMIGVAMVDLLRHSGQFSRQEAEEYVNIGTLNGLFVLGRSIGFIGHYLDQKRLHQGLYRHPWEDISYVIPELSADNDHKENSN</sequence>
<feature type="active site" description="Tele-phosphohistidine intermediate" evidence="18">
    <location>
        <position position="796"/>
    </location>
</feature>
<keyword evidence="5 17" id="KW-0963">Cytoplasm</keyword>
<evidence type="ECO:0000256" key="6">
    <source>
        <dbReference type="ARBA" id="ARBA00022499"/>
    </source>
</evidence>
<evidence type="ECO:0000256" key="3">
    <source>
        <dbReference type="ARBA" id="ARBA00005899"/>
    </source>
</evidence>
<keyword evidence="7 17" id="KW-0444">Lipid biosynthesis</keyword>
<evidence type="ECO:0000256" key="13">
    <source>
        <dbReference type="ARBA" id="ARBA00022842"/>
    </source>
</evidence>
<evidence type="ECO:0000256" key="12">
    <source>
        <dbReference type="ARBA" id="ARBA00022840"/>
    </source>
</evidence>
<dbReference type="GO" id="GO:0003878">
    <property type="term" value="F:ATP citrate synthase activity"/>
    <property type="evidence" value="ECO:0007669"/>
    <property type="project" value="UniProtKB-UniRule"/>
</dbReference>
<dbReference type="Gene3D" id="3.30.470.110">
    <property type="match status" value="1"/>
</dbReference>
<dbReference type="Pfam" id="PF00549">
    <property type="entry name" value="Ligase_CoA"/>
    <property type="match status" value="1"/>
</dbReference>
<comment type="subunit">
    <text evidence="17">Homotetramer.</text>
</comment>
<comment type="cofactor">
    <cofactor evidence="1">
        <name>Mg(2+)</name>
        <dbReference type="ChEBI" id="CHEBI:18420"/>
    </cofactor>
</comment>
<dbReference type="FunFam" id="3.40.50.261:FF:000004">
    <property type="entry name" value="ATP-citrate synthase subunit"/>
    <property type="match status" value="1"/>
</dbReference>
<comment type="similarity">
    <text evidence="4 17">In the N-terminal section; belongs to the succinate/malate CoA ligase beta subunit family.</text>
</comment>
<keyword evidence="13 17" id="KW-0460">Magnesium</keyword>
<dbReference type="Proteomes" id="UP000308267">
    <property type="component" value="Unassembled WGS sequence"/>
</dbReference>
<dbReference type="Pfam" id="PF24948">
    <property type="entry name" value="Citrate_synth_N"/>
    <property type="match status" value="1"/>
</dbReference>
<feature type="domain" description="ATP-citrate synthase ATP-grasp" evidence="21">
    <location>
        <begin position="2"/>
        <end position="249"/>
    </location>
</feature>
<keyword evidence="15" id="KW-0007">Acetylation</keyword>
<dbReference type="CDD" id="cd06100">
    <property type="entry name" value="CCL_ACL-C"/>
    <property type="match status" value="1"/>
</dbReference>
<evidence type="ECO:0000256" key="15">
    <source>
        <dbReference type="ARBA" id="ARBA00022990"/>
    </source>
</evidence>
<keyword evidence="10 17" id="KW-0479">Metal-binding</keyword>
<dbReference type="PANTHER" id="PTHR23118">
    <property type="entry name" value="ATP-CITRATE SYNTHASE"/>
    <property type="match status" value="1"/>
</dbReference>
<reference evidence="22 23" key="1">
    <citation type="journal article" date="2019" name="BMC Genomics">
        <title>New insights from Opisthorchis felineus genome: update on genomics of the epidemiologically important liver flukes.</title>
        <authorList>
            <person name="Ershov N.I."/>
            <person name="Mordvinov V.A."/>
            <person name="Prokhortchouk E.B."/>
            <person name="Pakharukova M.Y."/>
            <person name="Gunbin K.V."/>
            <person name="Ustyantsev K."/>
            <person name="Genaev M.A."/>
            <person name="Blinov A.G."/>
            <person name="Mazur A."/>
            <person name="Boulygina E."/>
            <person name="Tsygankova S."/>
            <person name="Khrameeva E."/>
            <person name="Chekanov N."/>
            <person name="Fan G."/>
            <person name="Xiao A."/>
            <person name="Zhang H."/>
            <person name="Xu X."/>
            <person name="Yang H."/>
            <person name="Solovyev V."/>
            <person name="Lee S.M."/>
            <person name="Liu X."/>
            <person name="Afonnikov D.A."/>
            <person name="Skryabin K.G."/>
        </authorList>
    </citation>
    <scope>NUCLEOTIDE SEQUENCE [LARGE SCALE GENOMIC DNA]</scope>
    <source>
        <strain evidence="22">AK-0245</strain>
        <tissue evidence="22">Whole organism</tissue>
    </source>
</reference>
<evidence type="ECO:0000256" key="14">
    <source>
        <dbReference type="ARBA" id="ARBA00022843"/>
    </source>
</evidence>
<dbReference type="STRING" id="147828.A0A4S2ME99"/>
<dbReference type="AlphaFoldDB" id="A0A4S2ME99"/>
<dbReference type="OrthoDB" id="3261737at2759"/>
<dbReference type="GO" id="GO:0006633">
    <property type="term" value="P:fatty acid biosynthetic process"/>
    <property type="evidence" value="ECO:0007669"/>
    <property type="project" value="TreeGrafter"/>
</dbReference>
<dbReference type="InterPro" id="IPR036969">
    <property type="entry name" value="Citrate_synthase_sf"/>
</dbReference>
<dbReference type="SUPFAM" id="SSF56059">
    <property type="entry name" value="Glutathione synthetase ATP-binding domain-like"/>
    <property type="match status" value="1"/>
</dbReference>
<keyword evidence="14" id="KW-0832">Ubl conjugation</keyword>
<evidence type="ECO:0000256" key="4">
    <source>
        <dbReference type="ARBA" id="ARBA00010719"/>
    </source>
</evidence>
<proteinExistence type="inferred from homology"/>
<keyword evidence="9 17" id="KW-0808">Transferase</keyword>
<dbReference type="Pfam" id="PF00285">
    <property type="entry name" value="Citrate_synt"/>
    <property type="match status" value="1"/>
</dbReference>
<dbReference type="SUPFAM" id="SSF48256">
    <property type="entry name" value="Citrate synthase"/>
    <property type="match status" value="1"/>
</dbReference>